<protein>
    <recommendedName>
        <fullName evidence="2">Rad50/SbcC-type AAA domain-containing protein</fullName>
    </recommendedName>
</protein>
<evidence type="ECO:0000256" key="1">
    <source>
        <dbReference type="SAM" id="Coils"/>
    </source>
</evidence>
<dbReference type="SUPFAM" id="SSF52540">
    <property type="entry name" value="P-loop containing nucleoside triphosphate hydrolases"/>
    <property type="match status" value="1"/>
</dbReference>
<dbReference type="GO" id="GO:0016887">
    <property type="term" value="F:ATP hydrolysis activity"/>
    <property type="evidence" value="ECO:0007669"/>
    <property type="project" value="InterPro"/>
</dbReference>
<dbReference type="Pfam" id="PF13476">
    <property type="entry name" value="AAA_23"/>
    <property type="match status" value="1"/>
</dbReference>
<dbReference type="Proteomes" id="UP000291124">
    <property type="component" value="Chromosome"/>
</dbReference>
<evidence type="ECO:0000259" key="2">
    <source>
        <dbReference type="Pfam" id="PF13476"/>
    </source>
</evidence>
<accession>A0A4P6YI30</accession>
<dbReference type="AlphaFoldDB" id="A0A4P6YI30"/>
<name>A0A4P6YI30_9FLAO</name>
<dbReference type="InterPro" id="IPR038729">
    <property type="entry name" value="Rad50/SbcC_AAA"/>
</dbReference>
<proteinExistence type="predicted"/>
<dbReference type="InterPro" id="IPR027417">
    <property type="entry name" value="P-loop_NTPase"/>
</dbReference>
<dbReference type="GO" id="GO:0006302">
    <property type="term" value="P:double-strand break repair"/>
    <property type="evidence" value="ECO:0007669"/>
    <property type="project" value="InterPro"/>
</dbReference>
<organism evidence="3 4">
    <name type="scientific">Flavobacterium nackdongense</name>
    <dbReference type="NCBI Taxonomy" id="2547394"/>
    <lineage>
        <taxon>Bacteria</taxon>
        <taxon>Pseudomonadati</taxon>
        <taxon>Bacteroidota</taxon>
        <taxon>Flavobacteriia</taxon>
        <taxon>Flavobacteriales</taxon>
        <taxon>Flavobacteriaceae</taxon>
        <taxon>Flavobacterium</taxon>
    </lineage>
</organism>
<feature type="domain" description="Rad50/SbcC-type AAA" evidence="2">
    <location>
        <begin position="25"/>
        <end position="261"/>
    </location>
</feature>
<dbReference type="Gene3D" id="3.40.50.300">
    <property type="entry name" value="P-loop containing nucleotide triphosphate hydrolases"/>
    <property type="match status" value="1"/>
</dbReference>
<keyword evidence="4" id="KW-1185">Reference proteome</keyword>
<evidence type="ECO:0000313" key="4">
    <source>
        <dbReference type="Proteomes" id="UP000291124"/>
    </source>
</evidence>
<feature type="coiled-coil region" evidence="1">
    <location>
        <begin position="381"/>
        <end position="471"/>
    </location>
</feature>
<dbReference type="OrthoDB" id="853948at2"/>
<sequence length="649" mass="75765">MRNNLFINRLQIITENNKIAYDEIFHKGVNIIRGDNSSGKSTITHFIFYVLGGAFNDFVPEARKCSLVIAEIEMNNEIYTIKREIIKDEQENISTQTPIYFYWGNMDESFSPPIEKTWQKFGYNTTDTRKSFSNVLFDNLGLPIVKGDNNITFHQILRLLYIDQDSPTSSLFYYEHFDSQLTRETVSDLLLGVYNEELYENKKRLISAEKEFEGIKSEIKATSHFFSDPLSLNPGHLITSIENKEKEISAIQDEIVSIRSKNKKLNYREDSKLSFQKLTEESILQRKVVLDLDEQISFLNNEIEDSAYFVETLNKKIKALKNSIHTREFLGNLPLEYCPDCLTKITHNKDNTNCKLCKEPIDGSFGVVQARRMELEISFQINESQKLLELNKRNLIDLESKYTSELGKLHDLQKQVNSSLEDVKSFNEETVDNLNSQKGFIEGEILQYRTMLENAEKYEKLVKRKEELKKEIGYLYWYINKTEGEQTKLKEVIKESIKKEGLYLLNNDLDRQDEFKNANDFIIDFSNNLVYLRSKNSEIQKVYQKFSASSNFYLKVTGRFAIFLASLAVDKMRFPRFIFADNMEDKGIEVLRAQNLQKLLIDRVSEYNQNSFQMIYTTSYITNELNNSDLVVGEYYTKENPSLKNINLI</sequence>
<reference evidence="4" key="1">
    <citation type="submission" date="2019-03" db="EMBL/GenBank/DDBJ databases">
        <title>Flavobacterium sp.</title>
        <authorList>
            <person name="Kim H."/>
        </authorList>
    </citation>
    <scope>NUCLEOTIDE SEQUENCE [LARGE SCALE GENOMIC DNA]</scope>
    <source>
        <strain evidence="4">GS13</strain>
    </source>
</reference>
<dbReference type="EMBL" id="CP037933">
    <property type="protein sequence ID" value="QBN20567.1"/>
    <property type="molecule type" value="Genomic_DNA"/>
</dbReference>
<keyword evidence="1" id="KW-0175">Coiled coil</keyword>
<evidence type="ECO:0000313" key="3">
    <source>
        <dbReference type="EMBL" id="QBN20567.1"/>
    </source>
</evidence>
<gene>
    <name evidence="3" type="ORF">E1750_02870</name>
</gene>
<dbReference type="KEGG" id="fnk:E1750_02870"/>